<dbReference type="RefSeq" id="WP_067594683.1">
    <property type="nucleotide sequence ID" value="NZ_JABMCZ010000003.1"/>
</dbReference>
<dbReference type="AlphaFoldDB" id="A0A164JZY4"/>
<feature type="domain" description="DUF397" evidence="1">
    <location>
        <begin position="14"/>
        <end position="65"/>
    </location>
</feature>
<dbReference type="OrthoDB" id="4559577at2"/>
<dbReference type="Proteomes" id="UP000076512">
    <property type="component" value="Unassembled WGS sequence"/>
</dbReference>
<protein>
    <recommendedName>
        <fullName evidence="1">DUF397 domain-containing protein</fullName>
    </recommendedName>
</protein>
<dbReference type="EMBL" id="LWGR01000013">
    <property type="protein sequence ID" value="KZM70892.1"/>
    <property type="molecule type" value="Genomic_DNA"/>
</dbReference>
<evidence type="ECO:0000259" key="1">
    <source>
        <dbReference type="Pfam" id="PF04149"/>
    </source>
</evidence>
<dbReference type="STRING" id="455432.AWN90_40925"/>
<comment type="caution">
    <text evidence="2">The sequence shown here is derived from an EMBL/GenBank/DDBJ whole genome shotgun (WGS) entry which is preliminary data.</text>
</comment>
<accession>A0A164JZY4</accession>
<organism evidence="2 3">
    <name type="scientific">Nocardia terpenica</name>
    <dbReference type="NCBI Taxonomy" id="455432"/>
    <lineage>
        <taxon>Bacteria</taxon>
        <taxon>Bacillati</taxon>
        <taxon>Actinomycetota</taxon>
        <taxon>Actinomycetes</taxon>
        <taxon>Mycobacteriales</taxon>
        <taxon>Nocardiaceae</taxon>
        <taxon>Nocardia</taxon>
    </lineage>
</organism>
<reference evidence="2 3" key="1">
    <citation type="submission" date="2016-04" db="EMBL/GenBank/DDBJ databases">
        <authorList>
            <person name="Evans L.H."/>
            <person name="Alamgir A."/>
            <person name="Owens N."/>
            <person name="Weber N.D."/>
            <person name="Virtaneva K."/>
            <person name="Barbian K."/>
            <person name="Babar A."/>
            <person name="Rosenke K."/>
        </authorList>
    </citation>
    <scope>NUCLEOTIDE SEQUENCE [LARGE SCALE GENOMIC DNA]</scope>
    <source>
        <strain evidence="2 3">IFM 0406</strain>
    </source>
</reference>
<gene>
    <name evidence="2" type="ORF">AWN90_40925</name>
</gene>
<name>A0A164JZY4_9NOCA</name>
<sequence>MRATMPVTCKNDGFFKSSYSNDSTGCVEVRFDDDRVLIRDSKYVGDADKQPTAVLPAAHWRSLLDLVLSAESGNVSTLAIDLHNDGGATVTGDSTGGVAVELVYTPKEWDAFAKAVADGEFDH</sequence>
<dbReference type="Pfam" id="PF04149">
    <property type="entry name" value="DUF397"/>
    <property type="match status" value="1"/>
</dbReference>
<dbReference type="InterPro" id="IPR007278">
    <property type="entry name" value="DUF397"/>
</dbReference>
<evidence type="ECO:0000313" key="3">
    <source>
        <dbReference type="Proteomes" id="UP000076512"/>
    </source>
</evidence>
<evidence type="ECO:0000313" key="2">
    <source>
        <dbReference type="EMBL" id="KZM70892.1"/>
    </source>
</evidence>
<proteinExistence type="predicted"/>
<keyword evidence="3" id="KW-1185">Reference proteome</keyword>